<comment type="subcellular location">
    <subcellularLocation>
        <location evidence="1">Endomembrane system</location>
    </subcellularLocation>
</comment>
<dbReference type="GO" id="GO:0035556">
    <property type="term" value="P:intracellular signal transduction"/>
    <property type="evidence" value="ECO:0007669"/>
    <property type="project" value="TreeGrafter"/>
</dbReference>
<dbReference type="GO" id="GO:0050793">
    <property type="term" value="P:regulation of developmental process"/>
    <property type="evidence" value="ECO:0007669"/>
    <property type="project" value="UniProtKB-ARBA"/>
</dbReference>
<reference evidence="13" key="2">
    <citation type="submission" date="2023-04" db="EMBL/GenBank/DDBJ databases">
        <authorList>
            <person name="Bu L."/>
            <person name="Lu L."/>
            <person name="Laidemitt M.R."/>
            <person name="Zhang S.M."/>
            <person name="Mutuku M."/>
            <person name="Mkoji G."/>
            <person name="Steinauer M."/>
            <person name="Loker E.S."/>
        </authorList>
    </citation>
    <scope>NUCLEOTIDE SEQUENCE</scope>
    <source>
        <strain evidence="13">KasaAsao</strain>
        <tissue evidence="13">Whole Snail</tissue>
    </source>
</reference>
<sequence length="1136" mass="132621">MANIGNKTVLHVKFVHHQIESLTVKLTDGITCQEVLKQCLLYVGPKIIADKDNVEVYGPKYLHLFGLLLLDNHREQIWLPQSHTFDSQDQGKTYQFRIRFYPHDPMKVNYKTSVNDVMLEYLFLQILDDFLMRKLGASTKFNEKKIFKLLSLSFLMPSSLPFDGSIRVDRNYKKEKKIYFFNIKNKISKFISKRLITQWWIDSFWICQGLKESILKRKGDDENLGYHKQEFFSEIMSTEPYYWIEQYTATYKNGENKTEVTVSVKICEMNHSPFLYFGDVLKYSLAEIIDIKIYCYNLNVSKKIVMICPRNEAPTHLEFSMEGSSESFVSMLQGFVMLFICYDVCINLDLQTTDMKLRNEQQSFGPLELSNAKSVLTGVQPDREKIKFLIHESLTEYSHYALLVQQGEMFETLDINITRERIVNLSSKGTLLKSFDNCQQLIHQLRIDYQSQVLPRNNPGVAEINKLFQDDLIEPYYYYSSSPSPISNEPGVYLREDLSRRTLIADINPLIKKYSVLLKDQEMMLVELQAEKRKIAEAFRGAIQNIFELNRFKPENFIKFYGTVWEKRLCVLMELAPNGDLLTYICQHPQKVAQKVDIMYQIVNILSILEEKKIYHGNIRSRKFMVFAKSSLEVTIKLGDSGISQYLDSHPLENPENIDRVPWLSPERKKSLWTITYESECYSVGTTLCEMIYRNDQFHIELKLPTTLDLKRFLENSSIPKPAFIMTKENELNLLDIAEDSLVPEARKILEDIWDQVISKCWSSHPADRPTSRILLQTLNELKSRSVEIQGDTNVEAIKQIVYDVCQEDLQSRSVTSQLTMEDLQRTLMAKYPHRFLHSDNIRLTRKKIGQGHFGSVWDASICRPSLNLHQTKSDWFQVAAKMFKKGDRNSEASFVREIALACELDHPKIVKMLYFAINPYIIKEEQFSYSKIMLIMEYMNMNSLIKYVSRKDIPLVPAILLKICIDIAEGMVYLSGRDIVHRDLAARNVLLHKSGNSVLAKVSDFGLARNMEENYRFYNTKPDETMPFPWMPPEILDDEAERKPFSSKGDVWSFGITMWEVFSHGKHPSVKMPEPQNVMNWYRQKNRLPRENFVCENLYDIMMKCWRLEAKDRPAFVELQQELSSLRGQKITPWG</sequence>
<dbReference type="CDD" id="cd00192">
    <property type="entry name" value="PTKc"/>
    <property type="match status" value="1"/>
</dbReference>
<dbReference type="GO" id="GO:0005126">
    <property type="term" value="F:cytokine receptor binding"/>
    <property type="evidence" value="ECO:0007669"/>
    <property type="project" value="TreeGrafter"/>
</dbReference>
<evidence type="ECO:0000256" key="4">
    <source>
        <dbReference type="ARBA" id="ARBA00022777"/>
    </source>
</evidence>
<dbReference type="InterPro" id="IPR001245">
    <property type="entry name" value="Ser-Thr/Tyr_kinase_cat_dom"/>
</dbReference>
<dbReference type="PROSITE" id="PS50011">
    <property type="entry name" value="PROTEIN_KINASE_DOM"/>
    <property type="match status" value="2"/>
</dbReference>
<evidence type="ECO:0000259" key="12">
    <source>
        <dbReference type="PROSITE" id="PS50057"/>
    </source>
</evidence>
<dbReference type="Proteomes" id="UP001233172">
    <property type="component" value="Unassembled WGS sequence"/>
</dbReference>
<dbReference type="InterPro" id="IPR000299">
    <property type="entry name" value="FERM_domain"/>
</dbReference>
<name>A0AAD8FCU5_BIOPF</name>
<dbReference type="SUPFAM" id="SSF56112">
    <property type="entry name" value="Protein kinase-like (PK-like)"/>
    <property type="match status" value="2"/>
</dbReference>
<dbReference type="EMBL" id="JASAOG010000036">
    <property type="protein sequence ID" value="KAK0060287.1"/>
    <property type="molecule type" value="Genomic_DNA"/>
</dbReference>
<dbReference type="PANTHER" id="PTHR45807:SF7">
    <property type="entry name" value="TYROSINE-PROTEIN KINASE HOPSCOTCH"/>
    <property type="match status" value="1"/>
</dbReference>
<dbReference type="GO" id="GO:0005829">
    <property type="term" value="C:cytosol"/>
    <property type="evidence" value="ECO:0007669"/>
    <property type="project" value="TreeGrafter"/>
</dbReference>
<feature type="binding site" evidence="9">
    <location>
        <position position="882"/>
    </location>
    <ligand>
        <name>ATP</name>
        <dbReference type="ChEBI" id="CHEBI:30616"/>
    </ligand>
</feature>
<keyword evidence="14" id="KW-1185">Reference proteome</keyword>
<evidence type="ECO:0000313" key="13">
    <source>
        <dbReference type="EMBL" id="KAK0060287.1"/>
    </source>
</evidence>
<protein>
    <submittedName>
        <fullName evidence="13">Cytoplasmic tyrosine-protein kinase BMX</fullName>
    </submittedName>
</protein>
<keyword evidence="5 9" id="KW-0067">ATP-binding</keyword>
<dbReference type="InterPro" id="IPR008266">
    <property type="entry name" value="Tyr_kinase_AS"/>
</dbReference>
<dbReference type="GO" id="GO:0019221">
    <property type="term" value="P:cytokine-mediated signaling pathway"/>
    <property type="evidence" value="ECO:0007669"/>
    <property type="project" value="TreeGrafter"/>
</dbReference>
<evidence type="ECO:0000256" key="6">
    <source>
        <dbReference type="ARBA" id="ARBA00022999"/>
    </source>
</evidence>
<keyword evidence="8" id="KW-0829">Tyrosine-protein kinase</keyword>
<dbReference type="GO" id="GO:0005524">
    <property type="term" value="F:ATP binding"/>
    <property type="evidence" value="ECO:0007669"/>
    <property type="project" value="UniProtKB-UniRule"/>
</dbReference>
<evidence type="ECO:0000256" key="9">
    <source>
        <dbReference type="PROSITE-ProRule" id="PRU10141"/>
    </source>
</evidence>
<evidence type="ECO:0000256" key="2">
    <source>
        <dbReference type="ARBA" id="ARBA00022679"/>
    </source>
</evidence>
<dbReference type="PROSITE" id="PS00107">
    <property type="entry name" value="PROTEIN_KINASE_ATP"/>
    <property type="match status" value="1"/>
</dbReference>
<gene>
    <name evidence="13" type="ORF">Bpfe_010121</name>
</gene>
<reference evidence="13" key="1">
    <citation type="journal article" date="2023" name="PLoS Negl. Trop. Dis.">
        <title>A genome sequence for Biomphalaria pfeifferi, the major vector snail for the human-infecting parasite Schistosoma mansoni.</title>
        <authorList>
            <person name="Bu L."/>
            <person name="Lu L."/>
            <person name="Laidemitt M.R."/>
            <person name="Zhang S.M."/>
            <person name="Mutuku M."/>
            <person name="Mkoji G."/>
            <person name="Steinauer M."/>
            <person name="Loker E.S."/>
        </authorList>
    </citation>
    <scope>NUCLEOTIDE SEQUENCE</scope>
    <source>
        <strain evidence="13">KasaAsao</strain>
    </source>
</reference>
<dbReference type="PROSITE" id="PS00109">
    <property type="entry name" value="PROTEIN_KINASE_TYR"/>
    <property type="match status" value="1"/>
</dbReference>
<proteinExistence type="predicted"/>
<dbReference type="PROSITE" id="PS50057">
    <property type="entry name" value="FERM_3"/>
    <property type="match status" value="1"/>
</dbReference>
<keyword evidence="4 13" id="KW-0418">Kinase</keyword>
<dbReference type="SMART" id="SM00219">
    <property type="entry name" value="TyrKc"/>
    <property type="match status" value="1"/>
</dbReference>
<keyword evidence="7" id="KW-0472">Membrane</keyword>
<evidence type="ECO:0000256" key="8">
    <source>
        <dbReference type="ARBA" id="ARBA00023137"/>
    </source>
</evidence>
<dbReference type="PRINTS" id="PR00109">
    <property type="entry name" value="TYRKINASE"/>
</dbReference>
<dbReference type="GO" id="GO:0007259">
    <property type="term" value="P:cell surface receptor signaling pathway via JAK-STAT"/>
    <property type="evidence" value="ECO:0007669"/>
    <property type="project" value="TreeGrafter"/>
</dbReference>
<accession>A0AAD8FCU5</accession>
<dbReference type="Gene3D" id="1.10.510.10">
    <property type="entry name" value="Transferase(Phosphotransferase) domain 1"/>
    <property type="match status" value="2"/>
</dbReference>
<feature type="domain" description="Protein kinase" evidence="11">
    <location>
        <begin position="453"/>
        <end position="782"/>
    </location>
</feature>
<evidence type="ECO:0000256" key="1">
    <source>
        <dbReference type="ARBA" id="ARBA00004308"/>
    </source>
</evidence>
<keyword evidence="3 9" id="KW-0547">Nucleotide-binding</keyword>
<evidence type="ECO:0000259" key="11">
    <source>
        <dbReference type="PROSITE" id="PS50011"/>
    </source>
</evidence>
<dbReference type="FunFam" id="1.10.510.10:FF:001512">
    <property type="entry name" value="Receptor tyrosine-protein kinase erbB-2"/>
    <property type="match status" value="1"/>
</dbReference>
<feature type="coiled-coil region" evidence="10">
    <location>
        <begin position="511"/>
        <end position="538"/>
    </location>
</feature>
<keyword evidence="2" id="KW-0808">Transferase</keyword>
<evidence type="ECO:0000256" key="3">
    <source>
        <dbReference type="ARBA" id="ARBA00022741"/>
    </source>
</evidence>
<dbReference type="GO" id="GO:0004715">
    <property type="term" value="F:non-membrane spanning protein tyrosine kinase activity"/>
    <property type="evidence" value="ECO:0007669"/>
    <property type="project" value="TreeGrafter"/>
</dbReference>
<dbReference type="SMART" id="SM00220">
    <property type="entry name" value="S_TKc"/>
    <property type="match status" value="1"/>
</dbReference>
<dbReference type="InterPro" id="IPR011009">
    <property type="entry name" value="Kinase-like_dom_sf"/>
</dbReference>
<evidence type="ECO:0000313" key="14">
    <source>
        <dbReference type="Proteomes" id="UP001233172"/>
    </source>
</evidence>
<dbReference type="Pfam" id="PF07714">
    <property type="entry name" value="PK_Tyr_Ser-Thr"/>
    <property type="match status" value="2"/>
</dbReference>
<dbReference type="GO" id="GO:0030182">
    <property type="term" value="P:neuron differentiation"/>
    <property type="evidence" value="ECO:0007669"/>
    <property type="project" value="UniProtKB-ARBA"/>
</dbReference>
<dbReference type="InterPro" id="IPR020635">
    <property type="entry name" value="Tyr_kinase_cat_dom"/>
</dbReference>
<keyword evidence="6" id="KW-0727">SH2 domain</keyword>
<dbReference type="InterPro" id="IPR000719">
    <property type="entry name" value="Prot_kinase_dom"/>
</dbReference>
<dbReference type="PANTHER" id="PTHR45807">
    <property type="entry name" value="TYROSINE-PROTEIN KINASE HOPSCOTCH"/>
    <property type="match status" value="1"/>
</dbReference>
<evidence type="ECO:0000256" key="5">
    <source>
        <dbReference type="ARBA" id="ARBA00022840"/>
    </source>
</evidence>
<dbReference type="GO" id="GO:0012505">
    <property type="term" value="C:endomembrane system"/>
    <property type="evidence" value="ECO:0007669"/>
    <property type="project" value="UniProtKB-SubCell"/>
</dbReference>
<dbReference type="AlphaFoldDB" id="A0AAD8FCU5"/>
<dbReference type="InterPro" id="IPR051286">
    <property type="entry name" value="JAK"/>
</dbReference>
<feature type="domain" description="FERM" evidence="12">
    <location>
        <begin position="8"/>
        <end position="343"/>
    </location>
</feature>
<dbReference type="GO" id="GO:0048468">
    <property type="term" value="P:cell development"/>
    <property type="evidence" value="ECO:0007669"/>
    <property type="project" value="UniProtKB-ARBA"/>
</dbReference>
<evidence type="ECO:0000256" key="7">
    <source>
        <dbReference type="ARBA" id="ARBA00023136"/>
    </source>
</evidence>
<evidence type="ECO:0000256" key="10">
    <source>
        <dbReference type="SAM" id="Coils"/>
    </source>
</evidence>
<feature type="domain" description="Protein kinase" evidence="11">
    <location>
        <begin position="843"/>
        <end position="1127"/>
    </location>
</feature>
<organism evidence="13 14">
    <name type="scientific">Biomphalaria pfeifferi</name>
    <name type="common">Bloodfluke planorb</name>
    <name type="synonym">Freshwater snail</name>
    <dbReference type="NCBI Taxonomy" id="112525"/>
    <lineage>
        <taxon>Eukaryota</taxon>
        <taxon>Metazoa</taxon>
        <taxon>Spiralia</taxon>
        <taxon>Lophotrochozoa</taxon>
        <taxon>Mollusca</taxon>
        <taxon>Gastropoda</taxon>
        <taxon>Heterobranchia</taxon>
        <taxon>Euthyneura</taxon>
        <taxon>Panpulmonata</taxon>
        <taxon>Hygrophila</taxon>
        <taxon>Lymnaeoidea</taxon>
        <taxon>Planorbidae</taxon>
        <taxon>Biomphalaria</taxon>
    </lineage>
</organism>
<keyword evidence="10" id="KW-0175">Coiled coil</keyword>
<dbReference type="InterPro" id="IPR017441">
    <property type="entry name" value="Protein_kinase_ATP_BS"/>
</dbReference>
<comment type="caution">
    <text evidence="13">The sequence shown here is derived from an EMBL/GenBank/DDBJ whole genome shotgun (WGS) entry which is preliminary data.</text>
</comment>